<reference evidence="1" key="1">
    <citation type="submission" date="2024-04" db="EMBL/GenBank/DDBJ databases">
        <authorList>
            <consortium name="Molecular Ecology Group"/>
        </authorList>
    </citation>
    <scope>NUCLEOTIDE SEQUENCE</scope>
</reference>
<name>A0AAV2NEF0_9HYME</name>
<gene>
    <name evidence="1" type="ORF">LPLAT_LOCUS4379</name>
</gene>
<evidence type="ECO:0000313" key="2">
    <source>
        <dbReference type="Proteomes" id="UP001497644"/>
    </source>
</evidence>
<dbReference type="EMBL" id="OZ034837">
    <property type="protein sequence ID" value="CAL1678553.1"/>
    <property type="molecule type" value="Genomic_DNA"/>
</dbReference>
<sequence>MSKRGLRRGVCFHDRVSSIIPGGAAESPPWDECYMCMPLSRLQPTEVQSDMPHNGSSIILEWARTLAISLVENLSLPLAWPSINDLRLWVITV</sequence>
<evidence type="ECO:0000313" key="1">
    <source>
        <dbReference type="EMBL" id="CAL1678553.1"/>
    </source>
</evidence>
<proteinExistence type="predicted"/>
<protein>
    <submittedName>
        <fullName evidence="1">Uncharacterized protein</fullName>
    </submittedName>
</protein>
<dbReference type="Proteomes" id="UP001497644">
    <property type="component" value="Chromosome 14"/>
</dbReference>
<accession>A0AAV2NEF0</accession>
<organism evidence="1 2">
    <name type="scientific">Lasius platythorax</name>
    <dbReference type="NCBI Taxonomy" id="488582"/>
    <lineage>
        <taxon>Eukaryota</taxon>
        <taxon>Metazoa</taxon>
        <taxon>Ecdysozoa</taxon>
        <taxon>Arthropoda</taxon>
        <taxon>Hexapoda</taxon>
        <taxon>Insecta</taxon>
        <taxon>Pterygota</taxon>
        <taxon>Neoptera</taxon>
        <taxon>Endopterygota</taxon>
        <taxon>Hymenoptera</taxon>
        <taxon>Apocrita</taxon>
        <taxon>Aculeata</taxon>
        <taxon>Formicoidea</taxon>
        <taxon>Formicidae</taxon>
        <taxon>Formicinae</taxon>
        <taxon>Lasius</taxon>
        <taxon>Lasius</taxon>
    </lineage>
</organism>
<keyword evidence="2" id="KW-1185">Reference proteome</keyword>
<dbReference type="AlphaFoldDB" id="A0AAV2NEF0"/>